<evidence type="ECO:0000313" key="3">
    <source>
        <dbReference type="EMBL" id="POS86876.1"/>
    </source>
</evidence>
<name>A0A2S4PXY9_9PEZI</name>
<dbReference type="InterPro" id="IPR052800">
    <property type="entry name" value="DNA_Repair_Helicase_ZGRF1"/>
</dbReference>
<proteinExistence type="predicted"/>
<protein>
    <recommendedName>
        <fullName evidence="2">5'-3' DNA helicase ZGRF1-like N-terminal domain-containing protein</fullName>
    </recommendedName>
</protein>
<reference evidence="3 4" key="1">
    <citation type="submission" date="2017-10" db="EMBL/GenBank/DDBJ databases">
        <title>Development of genomic resources for the powdery mildew, Erysiphe pulchra.</title>
        <authorList>
            <person name="Wadl P.A."/>
            <person name="Mack B.M."/>
            <person name="Moore G."/>
            <person name="Beltz S.B."/>
        </authorList>
    </citation>
    <scope>NUCLEOTIDE SEQUENCE [LARGE SCALE GENOMIC DNA]</scope>
    <source>
        <strain evidence="3">Cflorida</strain>
    </source>
</reference>
<evidence type="ECO:0000259" key="2">
    <source>
        <dbReference type="Pfam" id="PF10382"/>
    </source>
</evidence>
<dbReference type="GO" id="GO:0035861">
    <property type="term" value="C:site of double-strand break"/>
    <property type="evidence" value="ECO:0007669"/>
    <property type="project" value="TreeGrafter"/>
</dbReference>
<dbReference type="OrthoDB" id="6513042at2759"/>
<dbReference type="AlphaFoldDB" id="A0A2S4PXY9"/>
<dbReference type="Pfam" id="PF10382">
    <property type="entry name" value="ZGRF1-like_N"/>
    <property type="match status" value="1"/>
</dbReference>
<keyword evidence="4" id="KW-1185">Reference proteome</keyword>
<feature type="region of interest" description="Disordered" evidence="1">
    <location>
        <begin position="533"/>
        <end position="552"/>
    </location>
</feature>
<accession>A0A2S4PXY9</accession>
<gene>
    <name evidence="3" type="ORF">EPUL_001436</name>
</gene>
<dbReference type="PANTHER" id="PTHR28535:SF1">
    <property type="entry name" value="PROTEIN ZGRF1"/>
    <property type="match status" value="1"/>
</dbReference>
<dbReference type="EMBL" id="PEDP01000234">
    <property type="protein sequence ID" value="POS86876.1"/>
    <property type="molecule type" value="Genomic_DNA"/>
</dbReference>
<dbReference type="InterPro" id="IPR018838">
    <property type="entry name" value="ZGRF1-like_N"/>
</dbReference>
<dbReference type="GO" id="GO:0005634">
    <property type="term" value="C:nucleus"/>
    <property type="evidence" value="ECO:0007669"/>
    <property type="project" value="TreeGrafter"/>
</dbReference>
<evidence type="ECO:0000313" key="4">
    <source>
        <dbReference type="Proteomes" id="UP000237438"/>
    </source>
</evidence>
<feature type="compositionally biased region" description="Basic and acidic residues" evidence="1">
    <location>
        <begin position="171"/>
        <end position="182"/>
    </location>
</feature>
<feature type="region of interest" description="Disordered" evidence="1">
    <location>
        <begin position="378"/>
        <end position="410"/>
    </location>
</feature>
<dbReference type="PANTHER" id="PTHR28535">
    <property type="entry name" value="ZINC FINGER GRF-TYPE CONTAINING 1"/>
    <property type="match status" value="1"/>
</dbReference>
<organism evidence="3 4">
    <name type="scientific">Erysiphe pulchra</name>
    <dbReference type="NCBI Taxonomy" id="225359"/>
    <lineage>
        <taxon>Eukaryota</taxon>
        <taxon>Fungi</taxon>
        <taxon>Dikarya</taxon>
        <taxon>Ascomycota</taxon>
        <taxon>Pezizomycotina</taxon>
        <taxon>Leotiomycetes</taxon>
        <taxon>Erysiphales</taxon>
        <taxon>Erysiphaceae</taxon>
        <taxon>Erysiphe</taxon>
    </lineage>
</organism>
<feature type="region of interest" description="Disordered" evidence="1">
    <location>
        <begin position="1"/>
        <end position="20"/>
    </location>
</feature>
<dbReference type="GO" id="GO:0006302">
    <property type="term" value="P:double-strand break repair"/>
    <property type="evidence" value="ECO:0007669"/>
    <property type="project" value="TreeGrafter"/>
</dbReference>
<dbReference type="Proteomes" id="UP000237438">
    <property type="component" value="Unassembled WGS sequence"/>
</dbReference>
<feature type="compositionally biased region" description="Low complexity" evidence="1">
    <location>
        <begin position="1"/>
        <end position="17"/>
    </location>
</feature>
<feature type="domain" description="5'-3' DNA helicase ZGRF1-like N-terminal" evidence="2">
    <location>
        <begin position="26"/>
        <end position="107"/>
    </location>
</feature>
<sequence length="741" mass="83030">MTSYPTSSKLSTTSNSSPQFQKTAPVLDFRCLFTRDVQRKQKRWQDGRLKFHTFNKRIMVYDEGSNFVGDSYWQNEDQLEEGEELSLQQNGIIVQVGEYMGKRDQDLDELVDKRLRIREERAIAKLKSRSISDPARALEKKSNEYNQRYPKSLNAVVPNGQIKKKLVPKRSLSEGKKLHENDLSNGPSGCELSTKRQKRIFSPPSKSTFAQNLMGAKVFLTSKIAPSSKISSYKPIKIGFSPPNSSRITIDLTKDDKNCLMKRRLKEVKKPKLNYLVSTQNLAPTIEESNSSFTSRLTKIMPILPDPINSDSIIAGRNPSIENPKSHVPLTSTTKKILADEEEILNNSTSLLPAPHNILEKEEDVFVPFKNSSEISSISRNLEKQREIQPRTATQNFNSRSGQSSSPTVSEVTINLENSDVEYNSTLSDNLSAGCDISQSKNTLRGIICNQDEYTQHKMPKPKIKIRKKQKARISSCKTQNTEVLSTSGVLTSPQNNQKFSINSNQSNVINDYTEELELRDGLCSKASRNIIPNSKVPNKSRLKSRNAKSANAQQLISQKLTDYNNYKDSRPLHDNEIKKLKNSIRDGHKVDEKRGNLYEINLQGLEKTSLYTNQQLSKLSSVSTTPNLNFLYTEDKTCCQAATGVTPITSNVEAVKSFPKTILSNPATRGIPLHAITASTVDALNIIGDVTSPSSRALSRMEESFCGFDPLDNFPLEDLSSSSGPWSRESFDLFGITKPP</sequence>
<feature type="compositionally biased region" description="Polar residues" evidence="1">
    <location>
        <begin position="391"/>
        <end position="410"/>
    </location>
</feature>
<evidence type="ECO:0000256" key="1">
    <source>
        <dbReference type="SAM" id="MobiDB-lite"/>
    </source>
</evidence>
<feature type="region of interest" description="Disordered" evidence="1">
    <location>
        <begin position="168"/>
        <end position="196"/>
    </location>
</feature>
<dbReference type="STRING" id="225359.A0A2S4PXY9"/>
<comment type="caution">
    <text evidence="3">The sequence shown here is derived from an EMBL/GenBank/DDBJ whole genome shotgun (WGS) entry which is preliminary data.</text>
</comment>